<comment type="caution">
    <text evidence="2">The sequence shown here is derived from an EMBL/GenBank/DDBJ whole genome shotgun (WGS) entry which is preliminary data.</text>
</comment>
<keyword evidence="1" id="KW-1133">Transmembrane helix</keyword>
<dbReference type="PANTHER" id="PTHR47513">
    <property type="entry name" value="ZINC TRANSPORTER"/>
    <property type="match status" value="1"/>
</dbReference>
<evidence type="ECO:0000313" key="2">
    <source>
        <dbReference type="EMBL" id="KAF6137367.1"/>
    </source>
</evidence>
<proteinExistence type="predicted"/>
<accession>A0A7J7L441</accession>
<protein>
    <submittedName>
        <fullName evidence="2">Uncharacterized protein</fullName>
    </submittedName>
</protein>
<reference evidence="2 3" key="1">
    <citation type="journal article" date="2020" name="IScience">
        <title>Genome Sequencing of the Endangered Kingdonia uniflora (Circaeasteraceae, Ranunculales) Reveals Potential Mechanisms of Evolutionary Specialization.</title>
        <authorList>
            <person name="Sun Y."/>
            <person name="Deng T."/>
            <person name="Zhang A."/>
            <person name="Moore M.J."/>
            <person name="Landis J.B."/>
            <person name="Lin N."/>
            <person name="Zhang H."/>
            <person name="Zhang X."/>
            <person name="Huang J."/>
            <person name="Zhang X."/>
            <person name="Sun H."/>
            <person name="Wang H."/>
        </authorList>
    </citation>
    <scope>NUCLEOTIDE SEQUENCE [LARGE SCALE GENOMIC DNA]</scope>
    <source>
        <strain evidence="2">TB1705</strain>
        <tissue evidence="2">Leaf</tissue>
    </source>
</reference>
<keyword evidence="1" id="KW-0472">Membrane</keyword>
<dbReference type="OrthoDB" id="1884658at2759"/>
<keyword evidence="1" id="KW-0812">Transmembrane</keyword>
<dbReference type="AlphaFoldDB" id="A0A7J7L441"/>
<feature type="transmembrane region" description="Helical" evidence="1">
    <location>
        <begin position="34"/>
        <end position="53"/>
    </location>
</feature>
<keyword evidence="3" id="KW-1185">Reference proteome</keyword>
<dbReference type="PANTHER" id="PTHR47513:SF1">
    <property type="entry name" value="OS07G0283200 PROTEIN"/>
    <property type="match status" value="1"/>
</dbReference>
<evidence type="ECO:0000256" key="1">
    <source>
        <dbReference type="SAM" id="Phobius"/>
    </source>
</evidence>
<organism evidence="2 3">
    <name type="scientific">Kingdonia uniflora</name>
    <dbReference type="NCBI Taxonomy" id="39325"/>
    <lineage>
        <taxon>Eukaryota</taxon>
        <taxon>Viridiplantae</taxon>
        <taxon>Streptophyta</taxon>
        <taxon>Embryophyta</taxon>
        <taxon>Tracheophyta</taxon>
        <taxon>Spermatophyta</taxon>
        <taxon>Magnoliopsida</taxon>
        <taxon>Ranunculales</taxon>
        <taxon>Circaeasteraceae</taxon>
        <taxon>Kingdonia</taxon>
    </lineage>
</organism>
<dbReference type="EMBL" id="JACGCM010002659">
    <property type="protein sequence ID" value="KAF6137367.1"/>
    <property type="molecule type" value="Genomic_DNA"/>
</dbReference>
<sequence>MAVPIFAGILSALRRVIARRVSLKNQLKRRLHALSIASATCFLFPLAIWDLIFGSPSDSNVILPFPTWAFFSTTLFGVILIFYVDSIAEESAKRRK</sequence>
<feature type="transmembrane region" description="Helical" evidence="1">
    <location>
        <begin position="65"/>
        <end position="84"/>
    </location>
</feature>
<dbReference type="Proteomes" id="UP000541444">
    <property type="component" value="Unassembled WGS sequence"/>
</dbReference>
<name>A0A7J7L441_9MAGN</name>
<evidence type="ECO:0000313" key="3">
    <source>
        <dbReference type="Proteomes" id="UP000541444"/>
    </source>
</evidence>
<gene>
    <name evidence="2" type="ORF">GIB67_036404</name>
</gene>